<evidence type="ECO:0000313" key="5">
    <source>
        <dbReference type="EMBL" id="MBU3877117.1"/>
    </source>
</evidence>
<dbReference type="PROSITE" id="PS51354">
    <property type="entry name" value="GLUTAREDOXIN_2"/>
    <property type="match status" value="1"/>
</dbReference>
<keyword evidence="6" id="KW-1185">Reference proteome</keyword>
<keyword evidence="5" id="KW-0560">Oxidoreductase</keyword>
<comment type="caution">
    <text evidence="5">The sequence shown here is derived from an EMBL/GenBank/DDBJ whole genome shotgun (WGS) entry which is preliminary data.</text>
</comment>
<dbReference type="Proteomes" id="UP000723714">
    <property type="component" value="Unassembled WGS sequence"/>
</dbReference>
<dbReference type="InterPro" id="IPR002109">
    <property type="entry name" value="Glutaredoxin"/>
</dbReference>
<dbReference type="InterPro" id="IPR012833">
    <property type="entry name" value="NrdD"/>
</dbReference>
<dbReference type="NCBIfam" id="NF006126">
    <property type="entry name" value="PRK08270.1"/>
    <property type="match status" value="1"/>
</dbReference>
<dbReference type="NCBIfam" id="TIGR02487">
    <property type="entry name" value="NrdD"/>
    <property type="match status" value="1"/>
</dbReference>
<dbReference type="InterPro" id="IPR005144">
    <property type="entry name" value="ATP-cone_dom"/>
</dbReference>
<dbReference type="CDD" id="cd01675">
    <property type="entry name" value="RNR_III"/>
    <property type="match status" value="1"/>
</dbReference>
<evidence type="ECO:0000259" key="4">
    <source>
        <dbReference type="PROSITE" id="PS51161"/>
    </source>
</evidence>
<protein>
    <submittedName>
        <fullName evidence="5">Ribonucleoside triphosphate reductase</fullName>
        <ecNumber evidence="5">1.17.4.2</ecNumber>
    </submittedName>
</protein>
<evidence type="ECO:0000256" key="3">
    <source>
        <dbReference type="PROSITE-ProRule" id="PRU00492"/>
    </source>
</evidence>
<dbReference type="Pfam" id="PF13597">
    <property type="entry name" value="NRDD"/>
    <property type="match status" value="1"/>
</dbReference>
<evidence type="ECO:0000256" key="1">
    <source>
        <dbReference type="ARBA" id="ARBA00022741"/>
    </source>
</evidence>
<dbReference type="PANTHER" id="PTHR21075">
    <property type="entry name" value="ANAEROBIC RIBONUCLEOSIDE-TRIPHOSPHATE REDUCTASE"/>
    <property type="match status" value="1"/>
</dbReference>
<dbReference type="Pfam" id="PF00462">
    <property type="entry name" value="Glutaredoxin"/>
    <property type="match status" value="1"/>
</dbReference>
<proteinExistence type="predicted"/>
<keyword evidence="2 3" id="KW-0067">ATP-binding</keyword>
<dbReference type="PANTHER" id="PTHR21075:SF0">
    <property type="entry name" value="ANAEROBIC RIBONUCLEOSIDE-TRIPHOSPHATE REDUCTASE"/>
    <property type="match status" value="1"/>
</dbReference>
<accession>A0ABS6D688</accession>
<evidence type="ECO:0000256" key="2">
    <source>
        <dbReference type="ARBA" id="ARBA00022840"/>
    </source>
</evidence>
<feature type="domain" description="ATP-cone" evidence="4">
    <location>
        <begin position="2"/>
        <end position="95"/>
    </location>
</feature>
<name>A0ABS6D688_9FIRM</name>
<reference evidence="5 6" key="1">
    <citation type="submission" date="2021-06" db="EMBL/GenBank/DDBJ databases">
        <title>Faecalicatena sp. nov. isolated from porcine feces.</title>
        <authorList>
            <person name="Oh B.S."/>
            <person name="Lee J.H."/>
        </authorList>
    </citation>
    <scope>NUCLEOTIDE SEQUENCE [LARGE SCALE GENOMIC DNA]</scope>
    <source>
        <strain evidence="5 6">AGMB00832</strain>
    </source>
</reference>
<dbReference type="Pfam" id="PF03477">
    <property type="entry name" value="ATP-cone"/>
    <property type="match status" value="1"/>
</dbReference>
<dbReference type="PROSITE" id="PS51161">
    <property type="entry name" value="ATP_CONE"/>
    <property type="match status" value="1"/>
</dbReference>
<dbReference type="RefSeq" id="WP_216243232.1">
    <property type="nucleotide sequence ID" value="NZ_JABACJ020000015.1"/>
</dbReference>
<organism evidence="5 6">
    <name type="scientific">Faecalicatena faecalis</name>
    <dbReference type="NCBI Taxonomy" id="2726362"/>
    <lineage>
        <taxon>Bacteria</taxon>
        <taxon>Bacillati</taxon>
        <taxon>Bacillota</taxon>
        <taxon>Clostridia</taxon>
        <taxon>Lachnospirales</taxon>
        <taxon>Lachnospiraceae</taxon>
        <taxon>Faecalicatena</taxon>
    </lineage>
</organism>
<dbReference type="GO" id="GO:0008998">
    <property type="term" value="F:ribonucleoside-triphosphate reductase (thioredoxin) activity"/>
    <property type="evidence" value="ECO:0007669"/>
    <property type="project" value="UniProtKB-EC"/>
</dbReference>
<gene>
    <name evidence="5" type="ORF">HGO97_015005</name>
</gene>
<evidence type="ECO:0000313" key="6">
    <source>
        <dbReference type="Proteomes" id="UP000723714"/>
    </source>
</evidence>
<dbReference type="EMBL" id="JABACJ020000015">
    <property type="protein sequence ID" value="MBU3877117.1"/>
    <property type="molecule type" value="Genomic_DNA"/>
</dbReference>
<keyword evidence="1 3" id="KW-0547">Nucleotide-binding</keyword>
<dbReference type="EC" id="1.17.4.2" evidence="5"/>
<sequence>MYQVTKRDGTIADFNLSKISEAIRKAFEAQEREYNQDIIDLLALKVTADFEPKVKERLVSVEDIQDSVESVLIKTGYADVAKGYILYRKQREKIRNLNSTLLDYKEIVDSYVKITDWRVKENSTVTYSVGGLILSNSGAITANYWLSEIYDDEIGRAHKNADIHIHDLSMLTGYCAGWSLKQLIQEGLGGIPGRITSSPAKHLSVLCNQMVNFLGIMQNEWAGAQAFSSFDTYLAPFVKADNLSYPEVKKCVESFIYGVNIPSRWGTQAPFSNITLDWTVPNDLANLPAIVGGVEQDFTYGDCKAEMDMINKAFIETMIEGDADGRGFQYPIPTYSITKDFDWSDTENNRLLFEMTAKYGTPYFSNYINSDMEPSDVRSMCCRLRLDLRELRKKSGGFFGSGESTGSVGVVTINMPRIAYLADNEAEFYKRLDKMMDIAASSLHTKRVVISKLMEEGLYPYTRRYLGSFDNHFSTIGLIGMNEAGLNAKWIRKDMTSKETQEFTKEVLNHMRARLSDYQEMYGDLYNLEATPAESTTYRLAKHDVAQFPDIITAAEGDGTPYYTNSSHLPVGYTEDVFEALDIQDELQTLYTSGTVFHTFLGEKLPNWKAAASLVKKIAENYKLPYYTMSPTYSICKNHGYITGEHFKCPHCGEETEVYSRITGYYRPVKNWNDGKAQEFKDRKVYDISNSHLNVKTQEAKKAECELHAPQGETKTLLFTTKKCPNCKIATNYLEDANISYEVVDAEENRDLVKKYGVMQAPTLIVIDSEGVQKLANASNIKAYIDEQ</sequence>